<evidence type="ECO:0000256" key="2">
    <source>
        <dbReference type="ARBA" id="ARBA00013203"/>
    </source>
</evidence>
<feature type="compositionally biased region" description="Polar residues" evidence="11">
    <location>
        <begin position="435"/>
        <end position="447"/>
    </location>
</feature>
<comment type="catalytic activity">
    <reaction evidence="10">
        <text>L-tyrosyl-[protein] + ATP = O-phospho-L-tyrosyl-[protein] + ADP + H(+)</text>
        <dbReference type="Rhea" id="RHEA:10596"/>
        <dbReference type="Rhea" id="RHEA-COMP:10136"/>
        <dbReference type="Rhea" id="RHEA-COMP:20101"/>
        <dbReference type="ChEBI" id="CHEBI:15378"/>
        <dbReference type="ChEBI" id="CHEBI:30616"/>
        <dbReference type="ChEBI" id="CHEBI:46858"/>
        <dbReference type="ChEBI" id="CHEBI:61978"/>
        <dbReference type="ChEBI" id="CHEBI:456216"/>
        <dbReference type="EC" id="2.7.12.1"/>
    </reaction>
</comment>
<evidence type="ECO:0000256" key="4">
    <source>
        <dbReference type="ARBA" id="ARBA00022679"/>
    </source>
</evidence>
<feature type="compositionally biased region" description="Basic and acidic residues" evidence="11">
    <location>
        <begin position="665"/>
        <end position="674"/>
    </location>
</feature>
<dbReference type="InterPro" id="IPR017441">
    <property type="entry name" value="Protein_kinase_ATP_BS"/>
</dbReference>
<feature type="compositionally biased region" description="Low complexity" evidence="11">
    <location>
        <begin position="998"/>
        <end position="1014"/>
    </location>
</feature>
<feature type="compositionally biased region" description="Low complexity" evidence="11">
    <location>
        <begin position="424"/>
        <end position="434"/>
    </location>
</feature>
<dbReference type="GO" id="GO:0005524">
    <property type="term" value="F:ATP binding"/>
    <property type="evidence" value="ECO:0007669"/>
    <property type="project" value="UniProtKB-UniRule"/>
</dbReference>
<dbReference type="OrthoDB" id="9332038at2759"/>
<name>A0A0N7ZKV3_9CRUS</name>
<organism evidence="12">
    <name type="scientific">Daphnia magna</name>
    <dbReference type="NCBI Taxonomy" id="35525"/>
    <lineage>
        <taxon>Eukaryota</taxon>
        <taxon>Metazoa</taxon>
        <taxon>Ecdysozoa</taxon>
        <taxon>Arthropoda</taxon>
        <taxon>Crustacea</taxon>
        <taxon>Branchiopoda</taxon>
        <taxon>Diplostraca</taxon>
        <taxon>Cladocera</taxon>
        <taxon>Anomopoda</taxon>
        <taxon>Daphniidae</taxon>
        <taxon>Daphnia</taxon>
    </lineage>
</organism>
<dbReference type="GO" id="GO:0004712">
    <property type="term" value="F:protein serine/threonine/tyrosine kinase activity"/>
    <property type="evidence" value="ECO:0007669"/>
    <property type="project" value="UniProtKB-EC"/>
</dbReference>
<feature type="compositionally biased region" description="Basic and acidic residues" evidence="11">
    <location>
        <begin position="60"/>
        <end position="71"/>
    </location>
</feature>
<feature type="compositionally biased region" description="Polar residues" evidence="11">
    <location>
        <begin position="138"/>
        <end position="149"/>
    </location>
</feature>
<feature type="region of interest" description="Disordered" evidence="11">
    <location>
        <begin position="96"/>
        <end position="233"/>
    </location>
</feature>
<accession>A0A0N7ZKV3</accession>
<keyword evidence="5" id="KW-0547">Nucleotide-binding</keyword>
<comment type="catalytic activity">
    <reaction evidence="9">
        <text>L-threonyl-[protein] + ATP = O-phospho-L-threonyl-[protein] + ADP + H(+)</text>
        <dbReference type="Rhea" id="RHEA:46608"/>
        <dbReference type="Rhea" id="RHEA-COMP:11060"/>
        <dbReference type="Rhea" id="RHEA-COMP:11605"/>
        <dbReference type="ChEBI" id="CHEBI:15378"/>
        <dbReference type="ChEBI" id="CHEBI:30013"/>
        <dbReference type="ChEBI" id="CHEBI:30616"/>
        <dbReference type="ChEBI" id="CHEBI:61977"/>
        <dbReference type="ChEBI" id="CHEBI:456216"/>
        <dbReference type="EC" id="2.7.12.1"/>
    </reaction>
</comment>
<evidence type="ECO:0000256" key="10">
    <source>
        <dbReference type="ARBA" id="ARBA00051680"/>
    </source>
</evidence>
<feature type="region of interest" description="Disordered" evidence="11">
    <location>
        <begin position="48"/>
        <end position="74"/>
    </location>
</feature>
<feature type="compositionally biased region" description="Low complexity" evidence="11">
    <location>
        <begin position="402"/>
        <end position="411"/>
    </location>
</feature>
<keyword evidence="3" id="KW-0723">Serine/threonine-protein kinase</keyword>
<dbReference type="GO" id="GO:0005634">
    <property type="term" value="C:nucleus"/>
    <property type="evidence" value="ECO:0007669"/>
    <property type="project" value="TreeGrafter"/>
</dbReference>
<evidence type="ECO:0000256" key="9">
    <source>
        <dbReference type="ARBA" id="ARBA00049308"/>
    </source>
</evidence>
<dbReference type="SMART" id="SM00220">
    <property type="entry name" value="S_TKc"/>
    <property type="match status" value="1"/>
</dbReference>
<dbReference type="Gene3D" id="1.10.510.10">
    <property type="entry name" value="Transferase(Phosphotransferase) domain 1"/>
    <property type="match status" value="1"/>
</dbReference>
<dbReference type="FunFam" id="3.30.200.20:FF:000127">
    <property type="entry name" value="Putative dual specificity tyrosine-phosphorylation-regulated kinase 2"/>
    <property type="match status" value="1"/>
</dbReference>
<evidence type="ECO:0000256" key="6">
    <source>
        <dbReference type="ARBA" id="ARBA00022777"/>
    </source>
</evidence>
<dbReference type="PROSITE" id="PS00107">
    <property type="entry name" value="PROTEIN_KINASE_ATP"/>
    <property type="match status" value="1"/>
</dbReference>
<dbReference type="Pfam" id="PF00069">
    <property type="entry name" value="Pkinase"/>
    <property type="match status" value="1"/>
</dbReference>
<dbReference type="InterPro" id="IPR050494">
    <property type="entry name" value="Ser_Thr_dual-spec_kinase"/>
</dbReference>
<dbReference type="InterPro" id="IPR000719">
    <property type="entry name" value="Prot_kinase_dom"/>
</dbReference>
<feature type="compositionally biased region" description="Basic and acidic residues" evidence="11">
    <location>
        <begin position="300"/>
        <end position="312"/>
    </location>
</feature>
<sequence length="1275" mass="140247">MAFRVREGKVVPPSLRSDHLANRYVLTGPMSHGPGGGWRMPPVRVVGPQSHHSSFAPVFDGHRDPPEDKSSNNKYLFRSSQPHLVQPQAHLWASHQQEPGSLRGHPQQAGSLRSHPPMLPLPPAPGGTQGGGNGAMKKQQSTVGNNSQPLRRAISFLDRPDLAQSKQTSAGKPSKSLKFQEDEEVTYDPWAVENGASKQPTKENAVKKMGRSKSFMDASQNGDGAPVSAASEGKVRKMLRKSASILYPSWLAAARRNSQSHHPSEQQQSAADPHAKKESPNAASKRPAKDEPGHQPLNVDGHHEMENGRESGTEVTLCEHSTQRAAATGDDDYGWESMEKNDRLPAAKATETTTTTSAGKSVAAVDDPATAVGTADVTTAGPAPRRSVQLPRLGERNRIVVQPSSQQQSSPTVGDHPQTGSVLSSSSSSTSSSTLPNSRKPTTSKWHISSGGPKSLAVTTVQVGRQPTSAPTFKSAERRWQSLIVLPDLNDAKAYDDGSTIDHPRSCYPASGSVYGEMLDQQHKRRNKSKSGWMGAGQGIGGSTSFLEIERDYATVSWEDLSDSHLYHHLHPMKAQSHTSLAIGQHGQQQQQQRLISCPSYESLDDYLITSDDESRRHHHRKTSHSISHSQSQLVYCDSFESLPRPPPPADADYSPPDISPDDSSETHRGDRENGPGAGKNRVRVKLQRLPTFIQRQEAWQRKPWNQRAQQQQHQLKVFSCSSSAIIPEADSPQPPASGHNWRSRTSDQEEEEVDEEEDDDDDDLSRAPDLIRHRSAVAVTARAGAAALGIKRSMPTGNSNPDPVYWHDWLPPPAALLDCGCGLCRVTASMNASGTYQLRAPMPPSLFAAPQPPSRPPPPHVFPPLQLHRQKQQQQQQQQQLHHKYQLQQQRFQQQMRQLPAIFGHAAKNNNSAIRRDASFQHQQQSTAKPPPLRKRLPPVVAAGQMAKTSGLSPGLEGCKLGGGSTTTESSSSGTASAGDQQHVAIGNRPLLQLPLGSCSTSSSTTSSSSSSGTGTGKRLPGGAADPNKRTCLTPAEALRLYGSRLTAYERLEIEHYPEIWFLGLDARKIHGEEGAPQNGGYDDENGSYHKVMHDHVAFRYEILEVIGKGSFGQVIRALDHKTGQQVAIKIIRNKKRFHHQALVEIRILDHLRRRDKDSLHNVIHMLDYFYFRSHLCISFELLSLNLYELIKKNNYQGFSLNLIRRFAYSLIQCLRLLRRENIIHCDLKPVRTESTVKKKERKNTNAKLKGKGCILDAGPTSSHSRCARLDVRT</sequence>
<feature type="region of interest" description="Disordered" evidence="11">
    <location>
        <begin position="919"/>
        <end position="938"/>
    </location>
</feature>
<feature type="compositionally biased region" description="Acidic residues" evidence="11">
    <location>
        <begin position="749"/>
        <end position="764"/>
    </location>
</feature>
<feature type="compositionally biased region" description="Low complexity" evidence="11">
    <location>
        <begin position="967"/>
        <end position="980"/>
    </location>
</feature>
<dbReference type="GO" id="GO:0005856">
    <property type="term" value="C:cytoskeleton"/>
    <property type="evidence" value="ECO:0007669"/>
    <property type="project" value="TreeGrafter"/>
</dbReference>
<evidence type="ECO:0000313" key="12">
    <source>
        <dbReference type="EMBL" id="JAI87888.1"/>
    </source>
</evidence>
<reference evidence="12" key="2">
    <citation type="submission" date="2015-10" db="EMBL/GenBank/DDBJ databases">
        <authorList>
            <person name="Gilbert D.G."/>
        </authorList>
    </citation>
    <scope>NUCLEOTIDE SEQUENCE</scope>
</reference>
<evidence type="ECO:0000256" key="3">
    <source>
        <dbReference type="ARBA" id="ARBA00022527"/>
    </source>
</evidence>
<comment type="catalytic activity">
    <reaction evidence="8">
        <text>L-seryl-[protein] + ATP = O-phospho-L-seryl-[protein] + ADP + H(+)</text>
        <dbReference type="Rhea" id="RHEA:17989"/>
        <dbReference type="Rhea" id="RHEA-COMP:9863"/>
        <dbReference type="Rhea" id="RHEA-COMP:11604"/>
        <dbReference type="ChEBI" id="CHEBI:15378"/>
        <dbReference type="ChEBI" id="CHEBI:29999"/>
        <dbReference type="ChEBI" id="CHEBI:30616"/>
        <dbReference type="ChEBI" id="CHEBI:83421"/>
        <dbReference type="ChEBI" id="CHEBI:456216"/>
        <dbReference type="EC" id="2.7.12.1"/>
    </reaction>
</comment>
<dbReference type="Gene3D" id="3.30.200.20">
    <property type="entry name" value="Phosphorylase Kinase, domain 1"/>
    <property type="match status" value="1"/>
</dbReference>
<dbReference type="InterPro" id="IPR011009">
    <property type="entry name" value="Kinase-like_dom_sf"/>
</dbReference>
<feature type="compositionally biased region" description="Pro residues" evidence="11">
    <location>
        <begin position="851"/>
        <end position="863"/>
    </location>
</feature>
<keyword evidence="6 12" id="KW-0418">Kinase</keyword>
<dbReference type="GO" id="GO:0004674">
    <property type="term" value="F:protein serine/threonine kinase activity"/>
    <property type="evidence" value="ECO:0007669"/>
    <property type="project" value="UniProtKB-KW"/>
</dbReference>
<dbReference type="PANTHER" id="PTHR24058:SF22">
    <property type="entry name" value="DUAL SPECIFICITY TYROSINE-PHOSPHORYLATION-REGULATED KINASE 4"/>
    <property type="match status" value="1"/>
</dbReference>
<evidence type="ECO:0000256" key="7">
    <source>
        <dbReference type="ARBA" id="ARBA00022840"/>
    </source>
</evidence>
<dbReference type="Gene3D" id="3.30.10.30">
    <property type="entry name" value="DYRK"/>
    <property type="match status" value="1"/>
</dbReference>
<feature type="compositionally biased region" description="Low complexity" evidence="11">
    <location>
        <begin position="346"/>
        <end position="384"/>
    </location>
</feature>
<dbReference type="GO" id="GO:0005737">
    <property type="term" value="C:cytoplasm"/>
    <property type="evidence" value="ECO:0007669"/>
    <property type="project" value="TreeGrafter"/>
</dbReference>
<feature type="region of interest" description="Disordered" evidence="11">
    <location>
        <begin position="996"/>
        <end position="1031"/>
    </location>
</feature>
<protein>
    <recommendedName>
        <fullName evidence="2">dual-specificity kinase</fullName>
        <ecNumber evidence="2">2.7.12.1</ecNumber>
    </recommendedName>
</protein>
<evidence type="ECO:0000256" key="1">
    <source>
        <dbReference type="ARBA" id="ARBA00008867"/>
    </source>
</evidence>
<proteinExistence type="inferred from homology"/>
<evidence type="ECO:0000256" key="5">
    <source>
        <dbReference type="ARBA" id="ARBA00022741"/>
    </source>
</evidence>
<feature type="region of interest" description="Disordered" evidence="11">
    <location>
        <begin position="639"/>
        <end position="685"/>
    </location>
</feature>
<reference evidence="12" key="1">
    <citation type="submission" date="2015-10" db="EMBL/GenBank/DDBJ databases">
        <title>Daphnia magna gene sets from two clonal populations assembled and annotated with EvidentialGene.</title>
        <authorList>
            <person name="Gilbert D."/>
            <person name="Podicheti R."/>
            <person name="Orsini L."/>
            <person name="Colbourne J."/>
            <person name="Pfrender M."/>
        </authorList>
    </citation>
    <scope>NUCLEOTIDE SEQUENCE</scope>
</reference>
<dbReference type="SUPFAM" id="SSF56112">
    <property type="entry name" value="Protein kinase-like (PK-like)"/>
    <property type="match status" value="1"/>
</dbReference>
<evidence type="ECO:0000256" key="8">
    <source>
        <dbReference type="ARBA" id="ARBA00049003"/>
    </source>
</evidence>
<evidence type="ECO:0000256" key="11">
    <source>
        <dbReference type="SAM" id="MobiDB-lite"/>
    </source>
</evidence>
<comment type="similarity">
    <text evidence="1">Belongs to the protein kinase superfamily. CMGC Ser/Thr protein kinase family. MNB/DYRK subfamily.</text>
</comment>
<dbReference type="EC" id="2.7.12.1" evidence="2"/>
<dbReference type="InterPro" id="IPR042521">
    <property type="entry name" value="DYRK"/>
</dbReference>
<dbReference type="EMBL" id="GDIP01235513">
    <property type="protein sequence ID" value="JAI87888.1"/>
    <property type="molecule type" value="Transcribed_RNA"/>
</dbReference>
<feature type="region of interest" description="Disordered" evidence="11">
    <location>
        <begin position="948"/>
        <end position="981"/>
    </location>
</feature>
<dbReference type="PANTHER" id="PTHR24058">
    <property type="entry name" value="DUAL SPECIFICITY PROTEIN KINASE"/>
    <property type="match status" value="1"/>
</dbReference>
<keyword evidence="4" id="KW-0808">Transferase</keyword>
<feature type="region of interest" description="Disordered" evidence="11">
    <location>
        <begin position="844"/>
        <end position="893"/>
    </location>
</feature>
<keyword evidence="7" id="KW-0067">ATP-binding</keyword>
<feature type="region of interest" description="Disordered" evidence="11">
    <location>
        <begin position="726"/>
        <end position="769"/>
    </location>
</feature>
<feature type="region of interest" description="Disordered" evidence="11">
    <location>
        <begin position="254"/>
        <end position="453"/>
    </location>
</feature>
<feature type="compositionally biased region" description="Low complexity" evidence="11">
    <location>
        <begin position="864"/>
        <end position="893"/>
    </location>
</feature>
<dbReference type="AlphaFoldDB" id="A0A0N7ZKV3"/>
<dbReference type="PROSITE" id="PS50011">
    <property type="entry name" value="PROTEIN_KINASE_DOM"/>
    <property type="match status" value="1"/>
</dbReference>